<dbReference type="PANTHER" id="PTHR10788">
    <property type="entry name" value="TREHALOSE-6-PHOSPHATE SYNTHASE"/>
    <property type="match status" value="1"/>
</dbReference>
<dbReference type="InterPro" id="IPR036412">
    <property type="entry name" value="HAD-like_sf"/>
</dbReference>
<protein>
    <submittedName>
        <fullName evidence="3">Trehalose 6-phosphate synthase/phosphatase</fullName>
    </submittedName>
</protein>
<keyword evidence="4" id="KW-1185">Reference proteome</keyword>
<dbReference type="PANTHER" id="PTHR10788:SF106">
    <property type="entry name" value="BCDNA.GH08860"/>
    <property type="match status" value="1"/>
</dbReference>
<reference evidence="3 4" key="1">
    <citation type="submission" date="2016-11" db="EMBL/GenBank/DDBJ databases">
        <authorList>
            <person name="Jaros S."/>
            <person name="Januszkiewicz K."/>
            <person name="Wedrychowicz H."/>
        </authorList>
    </citation>
    <scope>NUCLEOTIDE SEQUENCE [LARGE SCALE GENOMIC DNA]</scope>
    <source>
        <strain evidence="3 4">DSM 26897</strain>
    </source>
</reference>
<dbReference type="Gene3D" id="3.40.50.2000">
    <property type="entry name" value="Glycogen Phosphorylase B"/>
    <property type="match status" value="2"/>
</dbReference>
<dbReference type="NCBIfam" id="TIGR00685">
    <property type="entry name" value="T6PP"/>
    <property type="match status" value="1"/>
</dbReference>
<dbReference type="GO" id="GO:0005829">
    <property type="term" value="C:cytosol"/>
    <property type="evidence" value="ECO:0007669"/>
    <property type="project" value="TreeGrafter"/>
</dbReference>
<dbReference type="SUPFAM" id="SSF56784">
    <property type="entry name" value="HAD-like"/>
    <property type="match status" value="1"/>
</dbReference>
<dbReference type="InterPro" id="IPR023214">
    <property type="entry name" value="HAD_sf"/>
</dbReference>
<evidence type="ECO:0000313" key="3">
    <source>
        <dbReference type="EMBL" id="SHE65560.1"/>
    </source>
</evidence>
<dbReference type="OrthoDB" id="9761633at2"/>
<dbReference type="Pfam" id="PF02358">
    <property type="entry name" value="Trehalose_PPase"/>
    <property type="match status" value="1"/>
</dbReference>
<dbReference type="EMBL" id="FQUO01000002">
    <property type="protein sequence ID" value="SHE65560.1"/>
    <property type="molecule type" value="Genomic_DNA"/>
</dbReference>
<dbReference type="STRING" id="1302690.BUE76_12790"/>
<comment type="similarity">
    <text evidence="2">Belongs to the glycosyltransferase 20 family.</text>
</comment>
<evidence type="ECO:0000256" key="2">
    <source>
        <dbReference type="ARBA" id="ARBA00008799"/>
    </source>
</evidence>
<dbReference type="NCBIfam" id="NF011071">
    <property type="entry name" value="PRK14501.1"/>
    <property type="match status" value="1"/>
</dbReference>
<accession>A0A1M4V9J8</accession>
<gene>
    <name evidence="3" type="ORF">SAMN05444008_102184</name>
</gene>
<sequence length="739" mass="84794">MSRLIIVSNRLPFSIDRSNDTLSVRQSSGGLVSAIKSYFEGENQTADFQGKIWIGTFDAPEEDWQAALEAGAIPTDFGIEPVFAGRDIYEAFYNGFSNSTLWPLFHYFPSLVEYEQENFDAYLAVNRLFAEKIQAIYQPGDVVWVHDYQLLLLPALVRQLIPDITLGFFLHIPFPSYEIFRMMPTDWKRQILHGMLGADLIGFHTHDYVQHFIQSVKMALKGDSQFNTIYYESRIVRAELFPIAIDFKKFQQAVTTPQVQGIRESLEERFRDKKIIFSVDRLDYTKGLNYRLNAFERFLETYPEWKEKLVFIFNVIPSRDVIPTYIDRKRSIEEKVSTINGRFSTLDWQPLLYRYNHMSFEELCALYSAADVALITPLRDGMNLVAKEYVAACSDKGVLILSELTGAASELSEALQVNPTDIMDVVQALEQALLMPANEQGRRLAGMQQRLSRYDVNHWIEDFLQQLQEAKQEQQRNEINLLDPDEVKEILEAFHKAEKRCILLDYDGTLSPIQKLPSMAKPSEELLELLIQLCSDPRNEVVVISGRDADTLEGWLGQLPLSLVAEHGACIRLRNESWQTLSNQSPSWKEAIKPILELFVNRCPGSFIEEKKNTLAWHYRTTNPDLGFTRSRELRNSLLQLTTNTNLQVIDGNKVIEVRQIGIDKGNTACNIINQFAPDFVLCMGDDTTDEDMFKTLRDQAFTIKIGRGTTAAQYSLWSQEEVLPLLRKLINHQPKVYG</sequence>
<dbReference type="InterPro" id="IPR006379">
    <property type="entry name" value="HAD-SF_hydro_IIB"/>
</dbReference>
<dbReference type="Proteomes" id="UP000184368">
    <property type="component" value="Unassembled WGS sequence"/>
</dbReference>
<evidence type="ECO:0000256" key="1">
    <source>
        <dbReference type="ARBA" id="ARBA00006330"/>
    </source>
</evidence>
<dbReference type="RefSeq" id="WP_073039843.1">
    <property type="nucleotide sequence ID" value="NZ_FQUO01000002.1"/>
</dbReference>
<proteinExistence type="inferred from homology"/>
<dbReference type="InterPro" id="IPR003337">
    <property type="entry name" value="Trehalose_PPase"/>
</dbReference>
<dbReference type="GO" id="GO:0004805">
    <property type="term" value="F:trehalose-phosphatase activity"/>
    <property type="evidence" value="ECO:0007669"/>
    <property type="project" value="TreeGrafter"/>
</dbReference>
<dbReference type="CDD" id="cd03788">
    <property type="entry name" value="GT20_TPS"/>
    <property type="match status" value="1"/>
</dbReference>
<dbReference type="CDD" id="cd01627">
    <property type="entry name" value="HAD_TPP"/>
    <property type="match status" value="1"/>
</dbReference>
<dbReference type="Gene3D" id="3.40.50.1000">
    <property type="entry name" value="HAD superfamily/HAD-like"/>
    <property type="match status" value="1"/>
</dbReference>
<dbReference type="InterPro" id="IPR001830">
    <property type="entry name" value="Glyco_trans_20"/>
</dbReference>
<dbReference type="NCBIfam" id="TIGR01484">
    <property type="entry name" value="HAD-SF-IIB"/>
    <property type="match status" value="1"/>
</dbReference>
<dbReference type="Gene3D" id="3.30.70.1020">
    <property type="entry name" value="Trehalose-6-phosphate phosphatase related protein, domain 2"/>
    <property type="match status" value="1"/>
</dbReference>
<organism evidence="3 4">
    <name type="scientific">Cnuella takakiae</name>
    <dbReference type="NCBI Taxonomy" id="1302690"/>
    <lineage>
        <taxon>Bacteria</taxon>
        <taxon>Pseudomonadati</taxon>
        <taxon>Bacteroidota</taxon>
        <taxon>Chitinophagia</taxon>
        <taxon>Chitinophagales</taxon>
        <taxon>Chitinophagaceae</taxon>
        <taxon>Cnuella</taxon>
    </lineage>
</organism>
<dbReference type="SUPFAM" id="SSF53756">
    <property type="entry name" value="UDP-Glycosyltransferase/glycogen phosphorylase"/>
    <property type="match status" value="1"/>
</dbReference>
<dbReference type="Pfam" id="PF00982">
    <property type="entry name" value="Glyco_transf_20"/>
    <property type="match status" value="1"/>
</dbReference>
<comment type="similarity">
    <text evidence="1">In the C-terminal section; belongs to the trehalose phosphatase family.</text>
</comment>
<name>A0A1M4V9J8_9BACT</name>
<evidence type="ECO:0000313" key="4">
    <source>
        <dbReference type="Proteomes" id="UP000184368"/>
    </source>
</evidence>
<dbReference type="GO" id="GO:0003825">
    <property type="term" value="F:alpha,alpha-trehalose-phosphate synthase (UDP-forming) activity"/>
    <property type="evidence" value="ECO:0007669"/>
    <property type="project" value="TreeGrafter"/>
</dbReference>
<dbReference type="GO" id="GO:0005992">
    <property type="term" value="P:trehalose biosynthetic process"/>
    <property type="evidence" value="ECO:0007669"/>
    <property type="project" value="InterPro"/>
</dbReference>
<dbReference type="AlphaFoldDB" id="A0A1M4V9J8"/>